<dbReference type="Proteomes" id="UP000183832">
    <property type="component" value="Unassembled WGS sequence"/>
</dbReference>
<accession>A0A1J1J0I2</accession>
<name>A0A1J1J0I2_9DIPT</name>
<evidence type="ECO:0000313" key="1">
    <source>
        <dbReference type="EMBL" id="CRL05965.1"/>
    </source>
</evidence>
<gene>
    <name evidence="1" type="ORF">CLUMA_CG019172</name>
</gene>
<evidence type="ECO:0000313" key="2">
    <source>
        <dbReference type="Proteomes" id="UP000183832"/>
    </source>
</evidence>
<organism evidence="1 2">
    <name type="scientific">Clunio marinus</name>
    <dbReference type="NCBI Taxonomy" id="568069"/>
    <lineage>
        <taxon>Eukaryota</taxon>
        <taxon>Metazoa</taxon>
        <taxon>Ecdysozoa</taxon>
        <taxon>Arthropoda</taxon>
        <taxon>Hexapoda</taxon>
        <taxon>Insecta</taxon>
        <taxon>Pterygota</taxon>
        <taxon>Neoptera</taxon>
        <taxon>Endopterygota</taxon>
        <taxon>Diptera</taxon>
        <taxon>Nematocera</taxon>
        <taxon>Chironomoidea</taxon>
        <taxon>Chironomidae</taxon>
        <taxon>Clunio</taxon>
    </lineage>
</organism>
<protein>
    <submittedName>
        <fullName evidence="1">CLUMA_CG019172, isoform A</fullName>
    </submittedName>
</protein>
<dbReference type="EMBL" id="CVRI01000066">
    <property type="protein sequence ID" value="CRL05965.1"/>
    <property type="molecule type" value="Genomic_DNA"/>
</dbReference>
<dbReference type="AlphaFoldDB" id="A0A1J1J0I2"/>
<reference evidence="1 2" key="1">
    <citation type="submission" date="2015-04" db="EMBL/GenBank/DDBJ databases">
        <authorList>
            <person name="Syromyatnikov M.Y."/>
            <person name="Popov V.N."/>
        </authorList>
    </citation>
    <scope>NUCLEOTIDE SEQUENCE [LARGE SCALE GENOMIC DNA]</scope>
</reference>
<proteinExistence type="predicted"/>
<sequence length="127" mass="15046">MKEHHFGNRRVDKCYMNIKNIYKEPNSHRRFILGNQQIIFSHGEKEENLMIKRILTHSHHDLKFREEDNFVLKMKTAMKTLSIAVKTIAKKFITLAHIKNSDELIDFQVQSPLNALDIEAKKTKEKE</sequence>
<keyword evidence="2" id="KW-1185">Reference proteome</keyword>